<gene>
    <name evidence="3" type="ORF">M9Y10_035654</name>
</gene>
<dbReference type="InterPro" id="IPR050560">
    <property type="entry name" value="MYB_TF"/>
</dbReference>
<feature type="domain" description="Myb-like" evidence="1">
    <location>
        <begin position="72"/>
        <end position="119"/>
    </location>
</feature>
<evidence type="ECO:0000259" key="1">
    <source>
        <dbReference type="PROSITE" id="PS50090"/>
    </source>
</evidence>
<dbReference type="Proteomes" id="UP001470230">
    <property type="component" value="Unassembled WGS sequence"/>
</dbReference>
<evidence type="ECO:0000313" key="3">
    <source>
        <dbReference type="EMBL" id="KAK8838234.1"/>
    </source>
</evidence>
<protein>
    <recommendedName>
        <fullName evidence="5">Myb-like DNA-binding domain containing protein</fullName>
    </recommendedName>
</protein>
<comment type="caution">
    <text evidence="3">The sequence shown here is derived from an EMBL/GenBank/DDBJ whole genome shotgun (WGS) entry which is preliminary data.</text>
</comment>
<dbReference type="PROSITE" id="PS50090">
    <property type="entry name" value="MYB_LIKE"/>
    <property type="match status" value="2"/>
</dbReference>
<dbReference type="Gene3D" id="1.10.10.60">
    <property type="entry name" value="Homeodomain-like"/>
    <property type="match status" value="2"/>
</dbReference>
<dbReference type="PANTHER" id="PTHR45614">
    <property type="entry name" value="MYB PROTEIN-RELATED"/>
    <property type="match status" value="1"/>
</dbReference>
<evidence type="ECO:0008006" key="5">
    <source>
        <dbReference type="Google" id="ProtNLM"/>
    </source>
</evidence>
<proteinExistence type="predicted"/>
<feature type="domain" description="Myb-like" evidence="1">
    <location>
        <begin position="20"/>
        <end position="71"/>
    </location>
</feature>
<dbReference type="InterPro" id="IPR017930">
    <property type="entry name" value="Myb_dom"/>
</dbReference>
<accession>A0ABR2GWE2</accession>
<dbReference type="SUPFAM" id="SSF46689">
    <property type="entry name" value="Homeodomain-like"/>
    <property type="match status" value="1"/>
</dbReference>
<keyword evidence="4" id="KW-1185">Reference proteome</keyword>
<dbReference type="PROSITE" id="PS51294">
    <property type="entry name" value="HTH_MYB"/>
    <property type="match status" value="2"/>
</dbReference>
<dbReference type="CDD" id="cd00167">
    <property type="entry name" value="SANT"/>
    <property type="match status" value="2"/>
</dbReference>
<dbReference type="InterPro" id="IPR009057">
    <property type="entry name" value="Homeodomain-like_sf"/>
</dbReference>
<dbReference type="Pfam" id="PF13921">
    <property type="entry name" value="Myb_DNA-bind_6"/>
    <property type="match status" value="1"/>
</dbReference>
<dbReference type="SMART" id="SM00717">
    <property type="entry name" value="SANT"/>
    <property type="match status" value="2"/>
</dbReference>
<dbReference type="InterPro" id="IPR001005">
    <property type="entry name" value="SANT/Myb"/>
</dbReference>
<evidence type="ECO:0000313" key="4">
    <source>
        <dbReference type="Proteomes" id="UP001470230"/>
    </source>
</evidence>
<sequence>MISPFVPNQEVYKRDGKCVKKTHPRMPFTSQEDELLSKLVKTYGTSNWQSISTQIPGRNARQCRDRWLNYLSPDVVNGPWTAEEEELLVEKYKEFGPSWKQIATFFPTRTDINIKSRWNLRERRIKKESIQMNKALFCRKIESIPYFTFSNHIQKPSTLYVPKMQYFPQFNVPNPMFQQTKQSNTQSIMPPPQISQPISNINSSQMSEKQPHDINSSPLPFFTEKSPIDEENDFELKSSDDIFDSATNDCMNFLLMNEENNFNENFIDPWF</sequence>
<organism evidence="3 4">
    <name type="scientific">Tritrichomonas musculus</name>
    <dbReference type="NCBI Taxonomy" id="1915356"/>
    <lineage>
        <taxon>Eukaryota</taxon>
        <taxon>Metamonada</taxon>
        <taxon>Parabasalia</taxon>
        <taxon>Tritrichomonadida</taxon>
        <taxon>Tritrichomonadidae</taxon>
        <taxon>Tritrichomonas</taxon>
    </lineage>
</organism>
<name>A0ABR2GWE2_9EUKA</name>
<dbReference type="PANTHER" id="PTHR45614:SF253">
    <property type="entry name" value="CHROMOSOME UNDETERMINED SCAFFOLD_38, WHOLE GENOME SHOTGUN SEQUENCE"/>
    <property type="match status" value="1"/>
</dbReference>
<feature type="domain" description="HTH myb-type" evidence="2">
    <location>
        <begin position="20"/>
        <end position="75"/>
    </location>
</feature>
<evidence type="ECO:0000259" key="2">
    <source>
        <dbReference type="PROSITE" id="PS51294"/>
    </source>
</evidence>
<dbReference type="EMBL" id="JAPFFF010000056">
    <property type="protein sequence ID" value="KAK8838234.1"/>
    <property type="molecule type" value="Genomic_DNA"/>
</dbReference>
<feature type="domain" description="HTH myb-type" evidence="2">
    <location>
        <begin position="78"/>
        <end position="125"/>
    </location>
</feature>
<reference evidence="3 4" key="1">
    <citation type="submission" date="2024-04" db="EMBL/GenBank/DDBJ databases">
        <title>Tritrichomonas musculus Genome.</title>
        <authorList>
            <person name="Alves-Ferreira E."/>
            <person name="Grigg M."/>
            <person name="Lorenzi H."/>
            <person name="Galac M."/>
        </authorList>
    </citation>
    <scope>NUCLEOTIDE SEQUENCE [LARGE SCALE GENOMIC DNA]</scope>
    <source>
        <strain evidence="3 4">EAF2021</strain>
    </source>
</reference>